<name>A0ACC3ZBZ4_COLTU</name>
<organism evidence="1 2">
    <name type="scientific">Colletotrichum truncatum</name>
    <name type="common">Anthracnose fungus</name>
    <name type="synonym">Colletotrichum capsici</name>
    <dbReference type="NCBI Taxonomy" id="5467"/>
    <lineage>
        <taxon>Eukaryota</taxon>
        <taxon>Fungi</taxon>
        <taxon>Dikarya</taxon>
        <taxon>Ascomycota</taxon>
        <taxon>Pezizomycotina</taxon>
        <taxon>Sordariomycetes</taxon>
        <taxon>Hypocreomycetidae</taxon>
        <taxon>Glomerellales</taxon>
        <taxon>Glomerellaceae</taxon>
        <taxon>Colletotrichum</taxon>
        <taxon>Colletotrichum truncatum species complex</taxon>
    </lineage>
</organism>
<keyword evidence="2" id="KW-1185">Reference proteome</keyword>
<evidence type="ECO:0000313" key="1">
    <source>
        <dbReference type="EMBL" id="KAL0941631.1"/>
    </source>
</evidence>
<evidence type="ECO:0000313" key="2">
    <source>
        <dbReference type="Proteomes" id="UP000805649"/>
    </source>
</evidence>
<sequence length="385" mass="44200">MDNVFVLPGPATAASADACLPFWQRWLSSLWRYARDLFYGISAWIPILLIIDLVASSWLVLEFLVSDILMLSFKQNGFLTAPSLYYRAVALALLGYRSFRILNSGYCPPSGAIFGMKNSVQSVTSPATAASFVRRGLRPNACTECVPEGTTLGDNGQNRLDRMYHGMTRGGRNLGCLPVFDHYCWWLWVPVCLTTIKSYLLFMVYICMFHALTLGILTWSLISYSWSWPGFLYAILVAAFPAMLNWVEKAPLTGQWKHLGMMNSTNREWLLFVKSRGRTPRSEWPMYIRVEDGSFQYYTATYNPWDLGTMGNLREALGDHLWQWPFPWVVPRRVREYGMNEDADLTFSSRWIEEVQVNSTIPQGIELRELPRALRNRHQFSSTDQ</sequence>
<protein>
    <submittedName>
        <fullName evidence="1">DHHC zinc finger domain-containing protein</fullName>
    </submittedName>
</protein>
<comment type="caution">
    <text evidence="1">The sequence shown here is derived from an EMBL/GenBank/DDBJ whole genome shotgun (WGS) entry which is preliminary data.</text>
</comment>
<reference evidence="1 2" key="1">
    <citation type="journal article" date="2020" name="Phytopathology">
        <title>Genome Sequence Resources of Colletotrichum truncatum, C. plurivorum, C. musicola, and C. sojae: Four Species Pathogenic to Soybean (Glycine max).</title>
        <authorList>
            <person name="Rogerio F."/>
            <person name="Boufleur T.R."/>
            <person name="Ciampi-Guillardi M."/>
            <person name="Sukno S.A."/>
            <person name="Thon M.R."/>
            <person name="Massola Junior N.S."/>
            <person name="Baroncelli R."/>
        </authorList>
    </citation>
    <scope>NUCLEOTIDE SEQUENCE [LARGE SCALE GENOMIC DNA]</scope>
    <source>
        <strain evidence="1 2">CMES1059</strain>
    </source>
</reference>
<proteinExistence type="predicted"/>
<gene>
    <name evidence="1" type="ORF">CTRU02_204394</name>
</gene>
<accession>A0ACC3ZBZ4</accession>
<dbReference type="EMBL" id="VUJX02000002">
    <property type="protein sequence ID" value="KAL0941631.1"/>
    <property type="molecule type" value="Genomic_DNA"/>
</dbReference>
<dbReference type="Proteomes" id="UP000805649">
    <property type="component" value="Unassembled WGS sequence"/>
</dbReference>